<dbReference type="GeneID" id="20234894"/>
<dbReference type="KEGG" id="lgi:LOTGIDRAFT_144941"/>
<dbReference type="HOGENOM" id="CLU_2984980_0_0_1"/>
<sequence length="58" mass="6662">LQKVNQILIPRCYCPDLFTDEAEIELHTFGDESENAYGICIYMKCRNGEQIYSTLIAS</sequence>
<organism evidence="1 2">
    <name type="scientific">Lottia gigantea</name>
    <name type="common">Giant owl limpet</name>
    <dbReference type="NCBI Taxonomy" id="225164"/>
    <lineage>
        <taxon>Eukaryota</taxon>
        <taxon>Metazoa</taxon>
        <taxon>Spiralia</taxon>
        <taxon>Lophotrochozoa</taxon>
        <taxon>Mollusca</taxon>
        <taxon>Gastropoda</taxon>
        <taxon>Patellogastropoda</taxon>
        <taxon>Lottioidea</taxon>
        <taxon>Lottiidae</taxon>
        <taxon>Lottia</taxon>
    </lineage>
</organism>
<evidence type="ECO:0000313" key="1">
    <source>
        <dbReference type="EMBL" id="ESO94655.1"/>
    </source>
</evidence>
<gene>
    <name evidence="1" type="ORF">LOTGIDRAFT_144941</name>
</gene>
<dbReference type="Proteomes" id="UP000030746">
    <property type="component" value="Unassembled WGS sequence"/>
</dbReference>
<dbReference type="RefSeq" id="XP_009054646.1">
    <property type="nucleotide sequence ID" value="XM_009056398.1"/>
</dbReference>
<feature type="non-terminal residue" evidence="1">
    <location>
        <position position="1"/>
    </location>
</feature>
<dbReference type="Pfam" id="PF05380">
    <property type="entry name" value="Peptidase_A17"/>
    <property type="match status" value="1"/>
</dbReference>
<evidence type="ECO:0000313" key="2">
    <source>
        <dbReference type="Proteomes" id="UP000030746"/>
    </source>
</evidence>
<accession>V4AHH9</accession>
<name>V4AHH9_LOTGI</name>
<keyword evidence="2" id="KW-1185">Reference proteome</keyword>
<dbReference type="CTD" id="20234894"/>
<dbReference type="AlphaFoldDB" id="V4AHH9"/>
<reference evidence="1 2" key="1">
    <citation type="journal article" date="2013" name="Nature">
        <title>Insights into bilaterian evolution from three spiralian genomes.</title>
        <authorList>
            <person name="Simakov O."/>
            <person name="Marletaz F."/>
            <person name="Cho S.J."/>
            <person name="Edsinger-Gonzales E."/>
            <person name="Havlak P."/>
            <person name="Hellsten U."/>
            <person name="Kuo D.H."/>
            <person name="Larsson T."/>
            <person name="Lv J."/>
            <person name="Arendt D."/>
            <person name="Savage R."/>
            <person name="Osoegawa K."/>
            <person name="de Jong P."/>
            <person name="Grimwood J."/>
            <person name="Chapman J.A."/>
            <person name="Shapiro H."/>
            <person name="Aerts A."/>
            <person name="Otillar R.P."/>
            <person name="Terry A.Y."/>
            <person name="Boore J.L."/>
            <person name="Grigoriev I.V."/>
            <person name="Lindberg D.R."/>
            <person name="Seaver E.C."/>
            <person name="Weisblat D.A."/>
            <person name="Putnam N.H."/>
            <person name="Rokhsar D.S."/>
        </authorList>
    </citation>
    <scope>NUCLEOTIDE SEQUENCE [LARGE SCALE GENOMIC DNA]</scope>
</reference>
<dbReference type="EMBL" id="KB201774">
    <property type="protein sequence ID" value="ESO94655.1"/>
    <property type="molecule type" value="Genomic_DNA"/>
</dbReference>
<proteinExistence type="predicted"/>
<protein>
    <submittedName>
        <fullName evidence="1">Uncharacterized protein</fullName>
    </submittedName>
</protein>
<dbReference type="OrthoDB" id="5876180at2759"/>
<dbReference type="InterPro" id="IPR008042">
    <property type="entry name" value="Retrotrans_Pao"/>
</dbReference>